<dbReference type="InterPro" id="IPR006233">
    <property type="entry name" value="Cys_b_lyase_bac"/>
</dbReference>
<evidence type="ECO:0000256" key="7">
    <source>
        <dbReference type="ARBA" id="ARBA00047625"/>
    </source>
</evidence>
<feature type="modified residue" description="N6-(pyridoxal phosphate)lysine" evidence="8">
    <location>
        <position position="205"/>
    </location>
</feature>
<proteinExistence type="inferred from homology"/>
<dbReference type="PANTHER" id="PTHR43500">
    <property type="entry name" value="CYSTATHIONINE BETA-LYASE-RELATED"/>
    <property type="match status" value="1"/>
</dbReference>
<dbReference type="PANTHER" id="PTHR43500:SF1">
    <property type="entry name" value="CYSTATHIONINE BETA-LYASE-RELATED"/>
    <property type="match status" value="1"/>
</dbReference>
<reference evidence="10 11" key="1">
    <citation type="submission" date="2020-03" db="EMBL/GenBank/DDBJ databases">
        <title>Genomic Encyclopedia of Type Strains, Phase IV (KMG-IV): sequencing the most valuable type-strain genomes for metagenomic binning, comparative biology and taxonomic classification.</title>
        <authorList>
            <person name="Goeker M."/>
        </authorList>
    </citation>
    <scope>NUCLEOTIDE SEQUENCE [LARGE SCALE GENOMIC DNA]</scope>
    <source>
        <strain evidence="10 11">DSM 19867</strain>
    </source>
</reference>
<dbReference type="EMBL" id="JAASRM010000001">
    <property type="protein sequence ID" value="NIK89938.1"/>
    <property type="molecule type" value="Genomic_DNA"/>
</dbReference>
<dbReference type="Proteomes" id="UP000570514">
    <property type="component" value="Unassembled WGS sequence"/>
</dbReference>
<evidence type="ECO:0000313" key="11">
    <source>
        <dbReference type="Proteomes" id="UP000570514"/>
    </source>
</evidence>
<dbReference type="InterPro" id="IPR000277">
    <property type="entry name" value="Cys/Met-Metab_PyrdxlP-dep_enz"/>
</dbReference>
<evidence type="ECO:0000256" key="5">
    <source>
        <dbReference type="ARBA" id="ARBA00046315"/>
    </source>
</evidence>
<dbReference type="PIRSF" id="PIRSF001434">
    <property type="entry name" value="CGS"/>
    <property type="match status" value="1"/>
</dbReference>
<dbReference type="GO" id="GO:0030170">
    <property type="term" value="F:pyridoxal phosphate binding"/>
    <property type="evidence" value="ECO:0007669"/>
    <property type="project" value="InterPro"/>
</dbReference>
<dbReference type="Gene3D" id="3.90.1150.10">
    <property type="entry name" value="Aspartate Aminotransferase, domain 1"/>
    <property type="match status" value="1"/>
</dbReference>
<name>A0A846N1W6_9PROT</name>
<comment type="catalytic activity">
    <reaction evidence="7">
        <text>an S-substituted L-cysteine + H2O = a thiol + pyruvate + NH4(+)</text>
        <dbReference type="Rhea" id="RHEA:18121"/>
        <dbReference type="ChEBI" id="CHEBI:15361"/>
        <dbReference type="ChEBI" id="CHEBI:15377"/>
        <dbReference type="ChEBI" id="CHEBI:28938"/>
        <dbReference type="ChEBI" id="CHEBI:29256"/>
        <dbReference type="ChEBI" id="CHEBI:58717"/>
        <dbReference type="EC" id="4.4.1.13"/>
    </reaction>
</comment>
<protein>
    <submittedName>
        <fullName evidence="10">Cystathionine beta-lyase</fullName>
        <ecNumber evidence="10">4.4.1.8</ecNumber>
    </submittedName>
</protein>
<dbReference type="InterPro" id="IPR015424">
    <property type="entry name" value="PyrdxlP-dep_Trfase"/>
</dbReference>
<dbReference type="AlphaFoldDB" id="A0A846N1W6"/>
<evidence type="ECO:0000256" key="4">
    <source>
        <dbReference type="ARBA" id="ARBA00023239"/>
    </source>
</evidence>
<accession>A0A846N1W6</accession>
<dbReference type="EC" id="4.4.1.8" evidence="10"/>
<dbReference type="CDD" id="cd00614">
    <property type="entry name" value="CGS_like"/>
    <property type="match status" value="1"/>
</dbReference>
<dbReference type="GO" id="GO:0019450">
    <property type="term" value="P:L-cysteine catabolic process to pyruvate"/>
    <property type="evidence" value="ECO:0007669"/>
    <property type="project" value="TreeGrafter"/>
</dbReference>
<dbReference type="InterPro" id="IPR015422">
    <property type="entry name" value="PyrdxlP-dep_Trfase_small"/>
</dbReference>
<evidence type="ECO:0000256" key="9">
    <source>
        <dbReference type="RuleBase" id="RU362118"/>
    </source>
</evidence>
<comment type="caution">
    <text evidence="10">The sequence shown here is derived from an EMBL/GenBank/DDBJ whole genome shotgun (WGS) entry which is preliminary data.</text>
</comment>
<sequence length="386" mass="41452">MSHKSKPETIAVAAGRMSAEHFGTVNTPVYRTSTILHESYASLKAENEARYSYGRCGTPSTESFERAVAELEGAARTVSVPSGLNAITTAILAVVSTGDHILVTDNVYGPTRRFCHGALKRLGVETTYFDPTIGAGIEELFKPNTKLVFTESPGSLTFEVCDIPAMAEVAHKHGALVAMDNTWATPVYFPALKRGVDLSIQAATKYIGGHSDVMMGTISVGPDLAKQVTGYARDLGLFAGPDDCYLALRGLRTLPVRLARHWGNGLTLARWLEGRPEVARVLHPALESDPGHALWKRDFTGASGLFGVVLKPIPEAKLAAFMDALEFFGLGYSWGGYESLMIPAHYVRTATKFDATGPLIRLHAGLEDPADLIADLEAGFAAMEAA</sequence>
<dbReference type="GO" id="GO:0019346">
    <property type="term" value="P:transsulfuration"/>
    <property type="evidence" value="ECO:0007669"/>
    <property type="project" value="InterPro"/>
</dbReference>
<comment type="cofactor">
    <cofactor evidence="1 9">
        <name>pyridoxal 5'-phosphate</name>
        <dbReference type="ChEBI" id="CHEBI:597326"/>
    </cofactor>
</comment>
<gene>
    <name evidence="10" type="ORF">FHS83_003256</name>
</gene>
<dbReference type="InterPro" id="IPR015421">
    <property type="entry name" value="PyrdxlP-dep_Trfase_major"/>
</dbReference>
<dbReference type="SUPFAM" id="SSF53383">
    <property type="entry name" value="PLP-dependent transferases"/>
    <property type="match status" value="1"/>
</dbReference>
<comment type="similarity">
    <text evidence="2 9">Belongs to the trans-sulfuration enzymes family.</text>
</comment>
<comment type="catalytic activity">
    <reaction evidence="6">
        <text>L,L-cystathionine + H2O = L-homocysteine + pyruvate + NH4(+)</text>
        <dbReference type="Rhea" id="RHEA:13965"/>
        <dbReference type="ChEBI" id="CHEBI:15361"/>
        <dbReference type="ChEBI" id="CHEBI:15377"/>
        <dbReference type="ChEBI" id="CHEBI:28938"/>
        <dbReference type="ChEBI" id="CHEBI:58161"/>
        <dbReference type="ChEBI" id="CHEBI:58199"/>
    </reaction>
</comment>
<dbReference type="NCBIfam" id="TIGR01324">
    <property type="entry name" value="cysta_beta_ly_B"/>
    <property type="match status" value="1"/>
</dbReference>
<evidence type="ECO:0000256" key="1">
    <source>
        <dbReference type="ARBA" id="ARBA00001933"/>
    </source>
</evidence>
<dbReference type="FunFam" id="3.40.640.10:FF:000046">
    <property type="entry name" value="Cystathionine gamma-lyase"/>
    <property type="match status" value="1"/>
</dbReference>
<dbReference type="InterPro" id="IPR054542">
    <property type="entry name" value="Cys_met_metab_PP"/>
</dbReference>
<evidence type="ECO:0000256" key="2">
    <source>
        <dbReference type="ARBA" id="ARBA00009077"/>
    </source>
</evidence>
<dbReference type="PROSITE" id="PS00868">
    <property type="entry name" value="CYS_MET_METAB_PP"/>
    <property type="match status" value="1"/>
</dbReference>
<keyword evidence="3 8" id="KW-0663">Pyridoxal phosphate</keyword>
<comment type="pathway">
    <text evidence="5">Amino-acid biosynthesis; L-methionine biosynthesis via de novo pathway; L-homocysteine from L-cystathionine: step 1/1.</text>
</comment>
<evidence type="ECO:0000256" key="3">
    <source>
        <dbReference type="ARBA" id="ARBA00022898"/>
    </source>
</evidence>
<organism evidence="10 11">
    <name type="scientific">Rhizomicrobium palustre</name>
    <dbReference type="NCBI Taxonomy" id="189966"/>
    <lineage>
        <taxon>Bacteria</taxon>
        <taxon>Pseudomonadati</taxon>
        <taxon>Pseudomonadota</taxon>
        <taxon>Alphaproteobacteria</taxon>
        <taxon>Micropepsales</taxon>
        <taxon>Micropepsaceae</taxon>
        <taxon>Rhizomicrobium</taxon>
    </lineage>
</organism>
<evidence type="ECO:0000313" key="10">
    <source>
        <dbReference type="EMBL" id="NIK89938.1"/>
    </source>
</evidence>
<keyword evidence="4 10" id="KW-0456">Lyase</keyword>
<dbReference type="GO" id="GO:0047804">
    <property type="term" value="F:cysteine-S-conjugate beta-lyase activity"/>
    <property type="evidence" value="ECO:0007669"/>
    <property type="project" value="UniProtKB-EC"/>
</dbReference>
<evidence type="ECO:0000256" key="6">
    <source>
        <dbReference type="ARBA" id="ARBA00047517"/>
    </source>
</evidence>
<dbReference type="Pfam" id="PF01053">
    <property type="entry name" value="Cys_Met_Meta_PP"/>
    <property type="match status" value="1"/>
</dbReference>
<dbReference type="RefSeq" id="WP_208414910.1">
    <property type="nucleotide sequence ID" value="NZ_BAAADC010000001.1"/>
</dbReference>
<dbReference type="Gene3D" id="3.40.640.10">
    <property type="entry name" value="Type I PLP-dependent aspartate aminotransferase-like (Major domain)"/>
    <property type="match status" value="1"/>
</dbReference>
<evidence type="ECO:0000256" key="8">
    <source>
        <dbReference type="PIRSR" id="PIRSR001434-2"/>
    </source>
</evidence>
<keyword evidence="11" id="KW-1185">Reference proteome</keyword>